<accession>A0A9N9VXB3</accession>
<evidence type="ECO:0000313" key="3">
    <source>
        <dbReference type="Proteomes" id="UP000696573"/>
    </source>
</evidence>
<dbReference type="EMBL" id="CABFNQ020000741">
    <property type="protein sequence ID" value="CAH0031137.1"/>
    <property type="molecule type" value="Genomic_DNA"/>
</dbReference>
<feature type="compositionally biased region" description="Polar residues" evidence="1">
    <location>
        <begin position="237"/>
        <end position="251"/>
    </location>
</feature>
<reference evidence="2" key="1">
    <citation type="submission" date="2021-10" db="EMBL/GenBank/DDBJ databases">
        <authorList>
            <person name="Piombo E."/>
        </authorList>
    </citation>
    <scope>NUCLEOTIDE SEQUENCE</scope>
</reference>
<comment type="caution">
    <text evidence="2">The sequence shown here is derived from an EMBL/GenBank/DDBJ whole genome shotgun (WGS) entry which is preliminary data.</text>
</comment>
<feature type="compositionally biased region" description="Polar residues" evidence="1">
    <location>
        <begin position="265"/>
        <end position="275"/>
    </location>
</feature>
<sequence length="275" mass="30004">MALSKSPSRPALAKTSYRKELARLKQFKPFCKALVHECVKSLLPREAVYHVAVRYWSSLNQKDLSYLAKALGPDEDFSYINEHLTLATERTESGRIDFHFEELVAAGVLKPLSPYTNSNDSASSNDSAIPNDSASSDAVVKEAPGEIHPIPYFHSFAHFPPEPFYLPTHFPPPSSISWDAASSPPPSHPDLPEAKSDKASASANFFGQEKQGVVWTPKSRISAESSSKTETVVPRRSSFSTGFQPSGTSPANQPPSTPSSEKPAKSSTFGNSFYL</sequence>
<dbReference type="OrthoDB" id="5152669at2759"/>
<feature type="region of interest" description="Disordered" evidence="1">
    <location>
        <begin position="117"/>
        <end position="138"/>
    </location>
</feature>
<feature type="region of interest" description="Disordered" evidence="1">
    <location>
        <begin position="216"/>
        <end position="275"/>
    </location>
</feature>
<organism evidence="2 3">
    <name type="scientific">Clonostachys rhizophaga</name>
    <dbReference type="NCBI Taxonomy" id="160324"/>
    <lineage>
        <taxon>Eukaryota</taxon>
        <taxon>Fungi</taxon>
        <taxon>Dikarya</taxon>
        <taxon>Ascomycota</taxon>
        <taxon>Pezizomycotina</taxon>
        <taxon>Sordariomycetes</taxon>
        <taxon>Hypocreomycetidae</taxon>
        <taxon>Hypocreales</taxon>
        <taxon>Bionectriaceae</taxon>
        <taxon>Clonostachys</taxon>
    </lineage>
</organism>
<protein>
    <submittedName>
        <fullName evidence="2">Uncharacterized protein</fullName>
    </submittedName>
</protein>
<evidence type="ECO:0000256" key="1">
    <source>
        <dbReference type="SAM" id="MobiDB-lite"/>
    </source>
</evidence>
<dbReference type="AlphaFoldDB" id="A0A9N9VXB3"/>
<proteinExistence type="predicted"/>
<evidence type="ECO:0000313" key="2">
    <source>
        <dbReference type="EMBL" id="CAH0031137.1"/>
    </source>
</evidence>
<gene>
    <name evidence="2" type="ORF">CRHIZ90672A_00009754</name>
</gene>
<name>A0A9N9VXB3_9HYPO</name>
<keyword evidence="3" id="KW-1185">Reference proteome</keyword>
<dbReference type="Proteomes" id="UP000696573">
    <property type="component" value="Unassembled WGS sequence"/>
</dbReference>
<feature type="region of interest" description="Disordered" evidence="1">
    <location>
        <begin position="176"/>
        <end position="199"/>
    </location>
</feature>